<evidence type="ECO:0000259" key="4">
    <source>
        <dbReference type="Pfam" id="PF00755"/>
    </source>
</evidence>
<dbReference type="Gene3D" id="3.30.559.70">
    <property type="entry name" value="Choline/Carnitine o-acyltransferase, domain 2"/>
    <property type="match status" value="1"/>
</dbReference>
<dbReference type="Proteomes" id="UP001152888">
    <property type="component" value="Unassembled WGS sequence"/>
</dbReference>
<evidence type="ECO:0000313" key="5">
    <source>
        <dbReference type="EMBL" id="CAH1991282.1"/>
    </source>
</evidence>
<dbReference type="InterPro" id="IPR023213">
    <property type="entry name" value="CAT-like_dom_sf"/>
</dbReference>
<sequence length="175" mass="20027">MDMESYQDLSGTLSMNFTRQKILGNPQMSYKAISKVLMNSRTASTQPAFQNTSNLPSLPVPTLSQTIEKYVKSVTPFLNEKELENTKKLCREFSATNGIGTRLQKLLEEKAATEENWLETWWLNTAYLQYRQPVVVYSSPGLVFPFENFANEEQRLQYTAKLILAALQYKTDIHG</sequence>
<dbReference type="GO" id="GO:0005777">
    <property type="term" value="C:peroxisome"/>
    <property type="evidence" value="ECO:0007669"/>
    <property type="project" value="TreeGrafter"/>
</dbReference>
<evidence type="ECO:0000313" key="6">
    <source>
        <dbReference type="Proteomes" id="UP001152888"/>
    </source>
</evidence>
<keyword evidence="2" id="KW-0808">Transferase</keyword>
<keyword evidence="6" id="KW-1185">Reference proteome</keyword>
<dbReference type="PROSITE" id="PS00439">
    <property type="entry name" value="ACYLTRANSF_C_1"/>
    <property type="match status" value="1"/>
</dbReference>
<dbReference type="InterPro" id="IPR039551">
    <property type="entry name" value="Cho/carn_acyl_trans"/>
</dbReference>
<dbReference type="OrthoDB" id="240216at2759"/>
<feature type="domain" description="Choline/carnitine acyltransferase" evidence="4">
    <location>
        <begin position="58"/>
        <end position="173"/>
    </location>
</feature>
<reference evidence="5" key="1">
    <citation type="submission" date="2022-03" db="EMBL/GenBank/DDBJ databases">
        <authorList>
            <person name="Sayadi A."/>
        </authorList>
    </citation>
    <scope>NUCLEOTIDE SEQUENCE</scope>
</reference>
<evidence type="ECO:0000256" key="1">
    <source>
        <dbReference type="ARBA" id="ARBA00005232"/>
    </source>
</evidence>
<name>A0A9P0LA48_ACAOB</name>
<dbReference type="InterPro" id="IPR000542">
    <property type="entry name" value="Carn_acyl_trans"/>
</dbReference>
<protein>
    <recommendedName>
        <fullName evidence="4">Choline/carnitine acyltransferase domain-containing protein</fullName>
    </recommendedName>
</protein>
<accession>A0A9P0LA48</accession>
<comment type="similarity">
    <text evidence="1">Belongs to the carnitine/choline acetyltransferase family.</text>
</comment>
<dbReference type="EMBL" id="CAKOFQ010007109">
    <property type="protein sequence ID" value="CAH1991282.1"/>
    <property type="molecule type" value="Genomic_DNA"/>
</dbReference>
<dbReference type="GO" id="GO:0019254">
    <property type="term" value="P:carnitine metabolic process, CoA-linked"/>
    <property type="evidence" value="ECO:0007669"/>
    <property type="project" value="TreeGrafter"/>
</dbReference>
<dbReference type="PANTHER" id="PTHR22589:SF103">
    <property type="entry name" value="CARNITINE O-ACETYL-TRANSFERASE, ISOFORM A-RELATED"/>
    <property type="match status" value="1"/>
</dbReference>
<comment type="caution">
    <text evidence="5">The sequence shown here is derived from an EMBL/GenBank/DDBJ whole genome shotgun (WGS) entry which is preliminary data.</text>
</comment>
<keyword evidence="3" id="KW-0012">Acyltransferase</keyword>
<dbReference type="GO" id="GO:0004092">
    <property type="term" value="F:carnitine O-acetyltransferase activity"/>
    <property type="evidence" value="ECO:0007669"/>
    <property type="project" value="TreeGrafter"/>
</dbReference>
<gene>
    <name evidence="5" type="ORF">ACAOBT_LOCUS20160</name>
</gene>
<evidence type="ECO:0000256" key="2">
    <source>
        <dbReference type="ARBA" id="ARBA00022679"/>
    </source>
</evidence>
<dbReference type="InterPro" id="IPR042231">
    <property type="entry name" value="Cho/carn_acyl_trans_2"/>
</dbReference>
<dbReference type="SUPFAM" id="SSF52777">
    <property type="entry name" value="CoA-dependent acyltransferases"/>
    <property type="match status" value="1"/>
</dbReference>
<dbReference type="AlphaFoldDB" id="A0A9P0LA48"/>
<evidence type="ECO:0000256" key="3">
    <source>
        <dbReference type="ARBA" id="ARBA00023315"/>
    </source>
</evidence>
<dbReference type="Gene3D" id="3.30.559.10">
    <property type="entry name" value="Chloramphenicol acetyltransferase-like domain"/>
    <property type="match status" value="1"/>
</dbReference>
<proteinExistence type="inferred from homology"/>
<organism evidence="5 6">
    <name type="scientific">Acanthoscelides obtectus</name>
    <name type="common">Bean weevil</name>
    <name type="synonym">Bruchus obtectus</name>
    <dbReference type="NCBI Taxonomy" id="200917"/>
    <lineage>
        <taxon>Eukaryota</taxon>
        <taxon>Metazoa</taxon>
        <taxon>Ecdysozoa</taxon>
        <taxon>Arthropoda</taxon>
        <taxon>Hexapoda</taxon>
        <taxon>Insecta</taxon>
        <taxon>Pterygota</taxon>
        <taxon>Neoptera</taxon>
        <taxon>Endopterygota</taxon>
        <taxon>Coleoptera</taxon>
        <taxon>Polyphaga</taxon>
        <taxon>Cucujiformia</taxon>
        <taxon>Chrysomeloidea</taxon>
        <taxon>Chrysomelidae</taxon>
        <taxon>Bruchinae</taxon>
        <taxon>Bruchini</taxon>
        <taxon>Acanthoscelides</taxon>
    </lineage>
</organism>
<dbReference type="PANTHER" id="PTHR22589">
    <property type="entry name" value="CARNITINE O-ACYLTRANSFERASE"/>
    <property type="match status" value="1"/>
</dbReference>
<dbReference type="Pfam" id="PF00755">
    <property type="entry name" value="Carn_acyltransf"/>
    <property type="match status" value="1"/>
</dbReference>